<keyword evidence="5" id="KW-0255">Endonuclease</keyword>
<evidence type="ECO:0000313" key="9">
    <source>
        <dbReference type="EMBL" id="GFQ89354.1"/>
    </source>
</evidence>
<keyword evidence="6" id="KW-0378">Hydrolase</keyword>
<accession>A0A8X6FX89</accession>
<evidence type="ECO:0000313" key="10">
    <source>
        <dbReference type="Proteomes" id="UP000887116"/>
    </source>
</evidence>
<reference evidence="9" key="1">
    <citation type="submission" date="2020-07" db="EMBL/GenBank/DDBJ databases">
        <title>Multicomponent nature underlies the extraordinary mechanical properties of spider dragline silk.</title>
        <authorList>
            <person name="Kono N."/>
            <person name="Nakamura H."/>
            <person name="Mori M."/>
            <person name="Yoshida Y."/>
            <person name="Ohtoshi R."/>
            <person name="Malay A.D."/>
            <person name="Moran D.A.P."/>
            <person name="Tomita M."/>
            <person name="Numata K."/>
            <person name="Arakawa K."/>
        </authorList>
    </citation>
    <scope>NUCLEOTIDE SEQUENCE</scope>
</reference>
<dbReference type="GO" id="GO:0004519">
    <property type="term" value="F:endonuclease activity"/>
    <property type="evidence" value="ECO:0007669"/>
    <property type="project" value="UniProtKB-KW"/>
</dbReference>
<dbReference type="SUPFAM" id="SSF56672">
    <property type="entry name" value="DNA/RNA polymerases"/>
    <property type="match status" value="1"/>
</dbReference>
<dbReference type="PANTHER" id="PTHR37984">
    <property type="entry name" value="PROTEIN CBG26694"/>
    <property type="match status" value="1"/>
</dbReference>
<dbReference type="OrthoDB" id="6434724at2759"/>
<dbReference type="EMBL" id="BMAO01013517">
    <property type="protein sequence ID" value="GFQ89354.1"/>
    <property type="molecule type" value="Genomic_DNA"/>
</dbReference>
<dbReference type="PROSITE" id="PS50878">
    <property type="entry name" value="RT_POL"/>
    <property type="match status" value="1"/>
</dbReference>
<proteinExistence type="predicted"/>
<dbReference type="Gene3D" id="3.30.70.270">
    <property type="match status" value="2"/>
</dbReference>
<name>A0A8X6FX89_TRICU</name>
<keyword evidence="1" id="KW-0645">Protease</keyword>
<comment type="caution">
    <text evidence="9">The sequence shown here is derived from an EMBL/GenBank/DDBJ whole genome shotgun (WGS) entry which is preliminary data.</text>
</comment>
<keyword evidence="3" id="KW-0548">Nucleotidyltransferase</keyword>
<evidence type="ECO:0000256" key="3">
    <source>
        <dbReference type="ARBA" id="ARBA00022695"/>
    </source>
</evidence>
<dbReference type="GO" id="GO:0006508">
    <property type="term" value="P:proteolysis"/>
    <property type="evidence" value="ECO:0007669"/>
    <property type="project" value="UniProtKB-KW"/>
</dbReference>
<dbReference type="PANTHER" id="PTHR37984:SF5">
    <property type="entry name" value="PROTEIN NYNRIN-LIKE"/>
    <property type="match status" value="1"/>
</dbReference>
<keyword evidence="10" id="KW-1185">Reference proteome</keyword>
<dbReference type="FunFam" id="3.10.10.10:FF:000007">
    <property type="entry name" value="Retrovirus-related Pol polyprotein from transposon 17.6-like Protein"/>
    <property type="match status" value="1"/>
</dbReference>
<dbReference type="GO" id="GO:0008233">
    <property type="term" value="F:peptidase activity"/>
    <property type="evidence" value="ECO:0007669"/>
    <property type="project" value="UniProtKB-KW"/>
</dbReference>
<evidence type="ECO:0000259" key="8">
    <source>
        <dbReference type="PROSITE" id="PS50878"/>
    </source>
</evidence>
<evidence type="ECO:0000256" key="6">
    <source>
        <dbReference type="ARBA" id="ARBA00022801"/>
    </source>
</evidence>
<protein>
    <submittedName>
        <fullName evidence="9">Retrovirus-related Pol polyprotein from transposon 297</fullName>
    </submittedName>
</protein>
<dbReference type="InterPro" id="IPR043128">
    <property type="entry name" value="Rev_trsase/Diguanyl_cyclase"/>
</dbReference>
<keyword evidence="4" id="KW-0540">Nuclease</keyword>
<organism evidence="9 10">
    <name type="scientific">Trichonephila clavata</name>
    <name type="common">Joro spider</name>
    <name type="synonym">Nephila clavata</name>
    <dbReference type="NCBI Taxonomy" id="2740835"/>
    <lineage>
        <taxon>Eukaryota</taxon>
        <taxon>Metazoa</taxon>
        <taxon>Ecdysozoa</taxon>
        <taxon>Arthropoda</taxon>
        <taxon>Chelicerata</taxon>
        <taxon>Arachnida</taxon>
        <taxon>Araneae</taxon>
        <taxon>Araneomorphae</taxon>
        <taxon>Entelegynae</taxon>
        <taxon>Araneoidea</taxon>
        <taxon>Nephilidae</taxon>
        <taxon>Trichonephila</taxon>
    </lineage>
</organism>
<dbReference type="AlphaFoldDB" id="A0A8X6FX89"/>
<keyword evidence="7" id="KW-0695">RNA-directed DNA polymerase</keyword>
<keyword evidence="2" id="KW-0808">Transferase</keyword>
<evidence type="ECO:0000256" key="1">
    <source>
        <dbReference type="ARBA" id="ARBA00022670"/>
    </source>
</evidence>
<evidence type="ECO:0000256" key="4">
    <source>
        <dbReference type="ARBA" id="ARBA00022722"/>
    </source>
</evidence>
<sequence>MKDCRLPAYSIMKIPVVNHCTEDSGNVIVKGSKLLALKKEVFMPSMLVTLRCGKTDIWVVNGQSQEKVIPQGMCAAFAELFCHDCIATISETSRVPTEISETKQSSEFLKMVSPDLDANQKRMLVDVLQEHSEAFKERKNGTPKITVKHRINISDNLPIKQRAYRVSPAERRIIHDEVGKMLDRVIIQPSESPWSSPVILVRKRDNTWRFCVDYRLLNRITKKDVYLLPRIDDTLDSLQGSKFFSSMDLSSGYWQIEVDEADLEKTAFITPEGLYEFNVMPFGLCNAPATFERMMDNLLRHIKWTMCLCYLDDIIVFSETFDDHLQRLRSVLKCLQDAGLILNPKCMFGSRQIKILGHLVSEEGIMADPEKARALQNFPVRKNIRDVRSFLGLCSYYRRFIKDFCLKAQPLQELLKMIPNLHGDQIKMNPSRNWREPSRPNRSYDYLIKRPPQSSMQMQAVTV</sequence>
<feature type="domain" description="Reverse transcriptase" evidence="8">
    <location>
        <begin position="182"/>
        <end position="360"/>
    </location>
</feature>
<dbReference type="Proteomes" id="UP000887116">
    <property type="component" value="Unassembled WGS sequence"/>
</dbReference>
<dbReference type="InterPro" id="IPR043502">
    <property type="entry name" value="DNA/RNA_pol_sf"/>
</dbReference>
<dbReference type="CDD" id="cd01647">
    <property type="entry name" value="RT_LTR"/>
    <property type="match status" value="1"/>
</dbReference>
<evidence type="ECO:0000256" key="5">
    <source>
        <dbReference type="ARBA" id="ARBA00022759"/>
    </source>
</evidence>
<dbReference type="Gene3D" id="3.10.10.10">
    <property type="entry name" value="HIV Type 1 Reverse Transcriptase, subunit A, domain 1"/>
    <property type="match status" value="1"/>
</dbReference>
<evidence type="ECO:0000256" key="7">
    <source>
        <dbReference type="ARBA" id="ARBA00022918"/>
    </source>
</evidence>
<gene>
    <name evidence="9" type="primary">pol</name>
    <name evidence="9" type="ORF">TNCT_480911</name>
</gene>
<dbReference type="Pfam" id="PF00078">
    <property type="entry name" value="RVT_1"/>
    <property type="match status" value="1"/>
</dbReference>
<dbReference type="InterPro" id="IPR050951">
    <property type="entry name" value="Retrovirus_Pol_polyprotein"/>
</dbReference>
<dbReference type="InterPro" id="IPR000477">
    <property type="entry name" value="RT_dom"/>
</dbReference>
<dbReference type="GO" id="GO:0003964">
    <property type="term" value="F:RNA-directed DNA polymerase activity"/>
    <property type="evidence" value="ECO:0007669"/>
    <property type="project" value="UniProtKB-KW"/>
</dbReference>
<evidence type="ECO:0000256" key="2">
    <source>
        <dbReference type="ARBA" id="ARBA00022679"/>
    </source>
</evidence>